<dbReference type="Proteomes" id="UP001630127">
    <property type="component" value="Unassembled WGS sequence"/>
</dbReference>
<feature type="domain" description="NAC" evidence="5">
    <location>
        <begin position="10"/>
        <end position="168"/>
    </location>
</feature>
<protein>
    <recommendedName>
        <fullName evidence="5">NAC domain-containing protein</fullName>
    </recommendedName>
</protein>
<sequence length="175" mass="20586">MGTSNHVLEMPIGYRFVPTDEELVTCYLTNKVLYRPLPAKIIQEIDADDLYSRHPKCLVKETAYGCGEGERKWYFLIYQDEYFLGKISEKLMVGNEVGFWSYIGEEEPIFNSDGDVSAFKIYLNYFSKTTSNAKKTNWRMEKYRLPTRSCVRKNRQVEEWIVGRIICGRQYNEVL</sequence>
<dbReference type="AlphaFoldDB" id="A0ABD2Z1R9"/>
<evidence type="ECO:0000256" key="1">
    <source>
        <dbReference type="ARBA" id="ARBA00023015"/>
    </source>
</evidence>
<dbReference type="Gene3D" id="2.170.150.80">
    <property type="entry name" value="NAC domain"/>
    <property type="match status" value="1"/>
</dbReference>
<dbReference type="EMBL" id="JBJUIK010000011">
    <property type="protein sequence ID" value="KAL3513079.1"/>
    <property type="molecule type" value="Genomic_DNA"/>
</dbReference>
<accession>A0ABD2Z1R9</accession>
<dbReference type="PANTHER" id="PTHR31719:SF123">
    <property type="entry name" value="NAC DOMAIN-CONTAINING PROTEIN"/>
    <property type="match status" value="1"/>
</dbReference>
<keyword evidence="3" id="KW-0804">Transcription</keyword>
<keyword evidence="1" id="KW-0805">Transcription regulation</keyword>
<keyword evidence="4" id="KW-0539">Nucleus</keyword>
<reference evidence="6 7" key="1">
    <citation type="submission" date="2024-11" db="EMBL/GenBank/DDBJ databases">
        <title>A near-complete genome assembly of Cinchona calisaya.</title>
        <authorList>
            <person name="Lian D.C."/>
            <person name="Zhao X.W."/>
            <person name="Wei L."/>
        </authorList>
    </citation>
    <scope>NUCLEOTIDE SEQUENCE [LARGE SCALE GENOMIC DNA]</scope>
    <source>
        <tissue evidence="6">Nenye</tissue>
    </source>
</reference>
<organism evidence="6 7">
    <name type="scientific">Cinchona calisaya</name>
    <dbReference type="NCBI Taxonomy" id="153742"/>
    <lineage>
        <taxon>Eukaryota</taxon>
        <taxon>Viridiplantae</taxon>
        <taxon>Streptophyta</taxon>
        <taxon>Embryophyta</taxon>
        <taxon>Tracheophyta</taxon>
        <taxon>Spermatophyta</taxon>
        <taxon>Magnoliopsida</taxon>
        <taxon>eudicotyledons</taxon>
        <taxon>Gunneridae</taxon>
        <taxon>Pentapetalae</taxon>
        <taxon>asterids</taxon>
        <taxon>lamiids</taxon>
        <taxon>Gentianales</taxon>
        <taxon>Rubiaceae</taxon>
        <taxon>Cinchonoideae</taxon>
        <taxon>Cinchoneae</taxon>
        <taxon>Cinchona</taxon>
    </lineage>
</organism>
<evidence type="ECO:0000259" key="5">
    <source>
        <dbReference type="PROSITE" id="PS51005"/>
    </source>
</evidence>
<dbReference type="PROSITE" id="PS51005">
    <property type="entry name" value="NAC"/>
    <property type="match status" value="1"/>
</dbReference>
<dbReference type="InterPro" id="IPR036093">
    <property type="entry name" value="NAC_dom_sf"/>
</dbReference>
<comment type="caution">
    <text evidence="6">The sequence shown here is derived from an EMBL/GenBank/DDBJ whole genome shotgun (WGS) entry which is preliminary data.</text>
</comment>
<dbReference type="SUPFAM" id="SSF101941">
    <property type="entry name" value="NAC domain"/>
    <property type="match status" value="1"/>
</dbReference>
<keyword evidence="7" id="KW-1185">Reference proteome</keyword>
<keyword evidence="2" id="KW-0238">DNA-binding</keyword>
<dbReference type="InterPro" id="IPR003441">
    <property type="entry name" value="NAC-dom"/>
</dbReference>
<dbReference type="PANTHER" id="PTHR31719">
    <property type="entry name" value="NAC TRANSCRIPTION FACTOR 56"/>
    <property type="match status" value="1"/>
</dbReference>
<dbReference type="GO" id="GO:0003677">
    <property type="term" value="F:DNA binding"/>
    <property type="evidence" value="ECO:0007669"/>
    <property type="project" value="UniProtKB-KW"/>
</dbReference>
<dbReference type="Pfam" id="PF02365">
    <property type="entry name" value="NAM"/>
    <property type="match status" value="1"/>
</dbReference>
<evidence type="ECO:0000256" key="4">
    <source>
        <dbReference type="ARBA" id="ARBA00023242"/>
    </source>
</evidence>
<evidence type="ECO:0000313" key="6">
    <source>
        <dbReference type="EMBL" id="KAL3513079.1"/>
    </source>
</evidence>
<gene>
    <name evidence="6" type="ORF">ACH5RR_025796</name>
</gene>
<evidence type="ECO:0000256" key="3">
    <source>
        <dbReference type="ARBA" id="ARBA00023163"/>
    </source>
</evidence>
<evidence type="ECO:0000313" key="7">
    <source>
        <dbReference type="Proteomes" id="UP001630127"/>
    </source>
</evidence>
<name>A0ABD2Z1R9_9GENT</name>
<evidence type="ECO:0000256" key="2">
    <source>
        <dbReference type="ARBA" id="ARBA00023125"/>
    </source>
</evidence>
<proteinExistence type="predicted"/>